<evidence type="ECO:0000259" key="1">
    <source>
        <dbReference type="Pfam" id="PF14661"/>
    </source>
</evidence>
<feature type="domain" description="HAUS augmin-like complex subunit 6 N-terminal" evidence="1">
    <location>
        <begin position="20"/>
        <end position="239"/>
    </location>
</feature>
<evidence type="ECO:0000313" key="2">
    <source>
        <dbReference type="EMBL" id="CAG9569164.1"/>
    </source>
</evidence>
<organism evidence="2 3">
    <name type="scientific">Danaus chrysippus</name>
    <name type="common">African queen</name>
    <dbReference type="NCBI Taxonomy" id="151541"/>
    <lineage>
        <taxon>Eukaryota</taxon>
        <taxon>Metazoa</taxon>
        <taxon>Ecdysozoa</taxon>
        <taxon>Arthropoda</taxon>
        <taxon>Hexapoda</taxon>
        <taxon>Insecta</taxon>
        <taxon>Pterygota</taxon>
        <taxon>Neoptera</taxon>
        <taxon>Endopterygota</taxon>
        <taxon>Lepidoptera</taxon>
        <taxon>Glossata</taxon>
        <taxon>Ditrysia</taxon>
        <taxon>Papilionoidea</taxon>
        <taxon>Nymphalidae</taxon>
        <taxon>Danainae</taxon>
        <taxon>Danaini</taxon>
        <taxon>Danaina</taxon>
        <taxon>Danaus</taxon>
        <taxon>Anosia</taxon>
    </lineage>
</organism>
<accession>A0A8J2VTJ8</accession>
<dbReference type="InterPro" id="IPR028163">
    <property type="entry name" value="HAUS_6_N"/>
</dbReference>
<proteinExistence type="predicted"/>
<dbReference type="AlphaFoldDB" id="A0A8J2VTJ8"/>
<dbReference type="OrthoDB" id="5575722at2759"/>
<dbReference type="EMBL" id="CAKASE010000062">
    <property type="protein sequence ID" value="CAG9569164.1"/>
    <property type="molecule type" value="Genomic_DNA"/>
</dbReference>
<comment type="caution">
    <text evidence="2">The sequence shown here is derived from an EMBL/GenBank/DDBJ whole genome shotgun (WGS) entry which is preliminary data.</text>
</comment>
<keyword evidence="3" id="KW-1185">Reference proteome</keyword>
<dbReference type="Proteomes" id="UP000789524">
    <property type="component" value="Unassembled WGS sequence"/>
</dbReference>
<reference evidence="2" key="1">
    <citation type="submission" date="2021-09" db="EMBL/GenBank/DDBJ databases">
        <authorList>
            <person name="Martin H S."/>
        </authorList>
    </citation>
    <scope>NUCLEOTIDE SEQUENCE</scope>
</reference>
<name>A0A8J2VTJ8_9NEOP</name>
<evidence type="ECO:0000313" key="3">
    <source>
        <dbReference type="Proteomes" id="UP000789524"/>
    </source>
</evidence>
<sequence>MATIVMQKDLVITLKRETILNVGILSKLQPMLPELSRLIFKENALDKPTQNLFNQLSHYLVSIIDPQVYASLTWPLYDTKAERTYRNEFSVFISDYSSKGLLTPVMSSYLVNAGCFKVTVLMFQLSQLAVNRMLQTKMVKENKKLLYINMTDKYKAHEKDGFLECIEKETSIMLSKFSNYLNKRHIMENIADLFRKKITVMDNKLSQLQAQSFINNLVDDFLSKNDLDDASREQILKIKNVNEQSPFFDDWLQYVDQQSDGLDKKWTEKISPLLNKCNVVHDLTEAVINRHTGQVERSSYTLEYDPKVDQICTKELQSHVNTQQTYILKNIEKSGCLNFPNLIRAFVISICYMLKNNEIGNEVYKFNQYLDGANHNFGEMVSALKILIERVLNAEEKLQTSSVEYRSVSLRQYSEIPLLPDLSELKISRDQYHTVYDTFTPLNLTRRQFNLRRQNSGTFAKPQSRSLIQPFYQLPKDEFLKSLKTCRKHNDNLNISQNINNISMISNINKVNETIAECSSGFTKQQILRLLSTKKSSSSKKFKYKTDHTNIKIKRNGALFNDSITSNESNGLFRSYSSPNLFENKERRSFNKIKGKKLSIMKEDSPSQLEVSGITCIDQDSNYNSPHGLGNAESSRNLDSTNIPTITVTNDSEKIINKVNNIQILTDLEMDSTVSPILEVPRSDITPKPNTSVIRKTSSLEKIINRFKKVRASVIPEREITDIKTIEEENFNGNFEMYTANRNLLPDLLSPSCSVWKNVNSNCLDEFCMDLDEVETRKPRESLGTALGVDQTFLDQFDLID</sequence>
<dbReference type="Pfam" id="PF14661">
    <property type="entry name" value="HAUS6_N"/>
    <property type="match status" value="1"/>
</dbReference>
<protein>
    <submittedName>
        <fullName evidence="2">(African queen) hypothetical protein</fullName>
    </submittedName>
</protein>
<gene>
    <name evidence="2" type="ORF">DCHRY22_LOCUS8716</name>
</gene>